<reference evidence="2" key="1">
    <citation type="submission" date="2022-06" db="EMBL/GenBank/DDBJ databases">
        <title>Novel species in genus nocardia.</title>
        <authorList>
            <person name="Li F."/>
        </authorList>
    </citation>
    <scope>NUCLEOTIDE SEQUENCE</scope>
    <source>
        <strain evidence="2">CDC141</strain>
    </source>
</reference>
<proteinExistence type="predicted"/>
<dbReference type="Pfam" id="PF08310">
    <property type="entry name" value="LGFP"/>
    <property type="match status" value="4"/>
</dbReference>
<organism evidence="2 3">
    <name type="scientific">Nocardia pulmonis</name>
    <dbReference type="NCBI Taxonomy" id="2951408"/>
    <lineage>
        <taxon>Bacteria</taxon>
        <taxon>Bacillati</taxon>
        <taxon>Actinomycetota</taxon>
        <taxon>Actinomycetes</taxon>
        <taxon>Mycobacteriales</taxon>
        <taxon>Nocardiaceae</taxon>
        <taxon>Nocardia</taxon>
    </lineage>
</organism>
<protein>
    <recommendedName>
        <fullName evidence="4">LGFP repeat-containing protein</fullName>
    </recommendedName>
</protein>
<sequence>MRSDREKVPDGFTKEQADKAETMEARTASRNAQLRMTDGCQVYWPAPYEVCGAIRDKYNELGGPNSFLLFPTSNELTNPDNVGKRSTFQNGPIYWSSWGGAHPVVNHFFAAWQRHGWEAGYLGYPRTDEIPSANGGRRQEFDGAVIYWHLNEAYAIGGAIREKWNSVGAEGGPLGYPNTDELPVRKNDGRFNNFENGTITWSGPTGSRLLYGAIRDRWAEVGREDGEMGLPTSDELVAPDNTGHYVFFENGAAVYWFPVIGAWRIPPFVVNVWKQLRSERGPLGYPTENPRTTDLNDGLVLAQSFQKGALARAADGTVYQADYGE</sequence>
<name>A0A9X2J229_9NOCA</name>
<evidence type="ECO:0000313" key="2">
    <source>
        <dbReference type="EMBL" id="MCM6778720.1"/>
    </source>
</evidence>
<dbReference type="InterPro" id="IPR013207">
    <property type="entry name" value="LGFP"/>
</dbReference>
<gene>
    <name evidence="2" type="ORF">NDR86_35095</name>
</gene>
<evidence type="ECO:0000256" key="1">
    <source>
        <dbReference type="SAM" id="MobiDB-lite"/>
    </source>
</evidence>
<dbReference type="AlphaFoldDB" id="A0A9X2J229"/>
<evidence type="ECO:0000313" key="3">
    <source>
        <dbReference type="Proteomes" id="UP001139157"/>
    </source>
</evidence>
<keyword evidence="3" id="KW-1185">Reference proteome</keyword>
<dbReference type="Proteomes" id="UP001139157">
    <property type="component" value="Unassembled WGS sequence"/>
</dbReference>
<comment type="caution">
    <text evidence="2">The sequence shown here is derived from an EMBL/GenBank/DDBJ whole genome shotgun (WGS) entry which is preliminary data.</text>
</comment>
<dbReference type="RefSeq" id="WP_251918277.1">
    <property type="nucleotide sequence ID" value="NZ_JAMRXG010000026.1"/>
</dbReference>
<dbReference type="EMBL" id="JAMRXG010000026">
    <property type="protein sequence ID" value="MCM6778720.1"/>
    <property type="molecule type" value="Genomic_DNA"/>
</dbReference>
<accession>A0A9X2J229</accession>
<feature type="region of interest" description="Disordered" evidence="1">
    <location>
        <begin position="1"/>
        <end position="22"/>
    </location>
</feature>
<evidence type="ECO:0008006" key="4">
    <source>
        <dbReference type="Google" id="ProtNLM"/>
    </source>
</evidence>